<dbReference type="Pfam" id="PF14341">
    <property type="entry name" value="PilX_N"/>
    <property type="match status" value="1"/>
</dbReference>
<feature type="domain" description="PilX/PilW C-terminal" evidence="2">
    <location>
        <begin position="93"/>
        <end position="173"/>
    </location>
</feature>
<sequence length="174" mass="19317">MRSQVMRYQYQSGATIIVGLIMVLIMTVLGLSAIRGSGLQEQMAGNMRDRQLAFQASEAALREAEFALEVPEPPIGDQAGFQESLDQSSSLFWQDFDNNWAALSATYSADIDYVKERPRYLVEEVRFYSSGVDGNPVDLASLLNKGMEVRYRVTSHSTGGSTDANVILQSTYRN</sequence>
<keyword evidence="1" id="KW-0812">Transmembrane</keyword>
<evidence type="ECO:0000259" key="2">
    <source>
        <dbReference type="Pfam" id="PF13681"/>
    </source>
</evidence>
<keyword evidence="1" id="KW-1133">Transmembrane helix</keyword>
<organism evidence="4 5">
    <name type="scientific">Gilvimarinus algae</name>
    <dbReference type="NCBI Taxonomy" id="3058037"/>
    <lineage>
        <taxon>Bacteria</taxon>
        <taxon>Pseudomonadati</taxon>
        <taxon>Pseudomonadota</taxon>
        <taxon>Gammaproteobacteria</taxon>
        <taxon>Cellvibrionales</taxon>
        <taxon>Cellvibrionaceae</taxon>
        <taxon>Gilvimarinus</taxon>
    </lineage>
</organism>
<dbReference type="Proteomes" id="UP001168380">
    <property type="component" value="Unassembled WGS sequence"/>
</dbReference>
<evidence type="ECO:0000259" key="3">
    <source>
        <dbReference type="Pfam" id="PF14341"/>
    </source>
</evidence>
<proteinExistence type="predicted"/>
<gene>
    <name evidence="4" type="ORF">QWI16_01340</name>
</gene>
<keyword evidence="1" id="KW-0472">Membrane</keyword>
<evidence type="ECO:0000313" key="5">
    <source>
        <dbReference type="Proteomes" id="UP001168380"/>
    </source>
</evidence>
<keyword evidence="5" id="KW-1185">Reference proteome</keyword>
<protein>
    <submittedName>
        <fullName evidence="4">PilX N-terminal domain-containing pilus assembly protein</fullName>
    </submittedName>
</protein>
<dbReference type="InterPro" id="IPR025746">
    <property type="entry name" value="PilX_N_dom"/>
</dbReference>
<accession>A0ABT8TA20</accession>
<dbReference type="EMBL" id="JAULRT010000031">
    <property type="protein sequence ID" value="MDO3380796.1"/>
    <property type="molecule type" value="Genomic_DNA"/>
</dbReference>
<comment type="caution">
    <text evidence="4">The sequence shown here is derived from an EMBL/GenBank/DDBJ whole genome shotgun (WGS) entry which is preliminary data.</text>
</comment>
<evidence type="ECO:0000256" key="1">
    <source>
        <dbReference type="SAM" id="Phobius"/>
    </source>
</evidence>
<feature type="transmembrane region" description="Helical" evidence="1">
    <location>
        <begin position="12"/>
        <end position="34"/>
    </location>
</feature>
<evidence type="ECO:0000313" key="4">
    <source>
        <dbReference type="EMBL" id="MDO3380796.1"/>
    </source>
</evidence>
<dbReference type="Pfam" id="PF13681">
    <property type="entry name" value="PilX"/>
    <property type="match status" value="1"/>
</dbReference>
<name>A0ABT8TA20_9GAMM</name>
<feature type="domain" description="Type 4 fimbrial biogenesis protein PilX N-terminal" evidence="3">
    <location>
        <begin position="12"/>
        <end position="62"/>
    </location>
</feature>
<dbReference type="InterPro" id="IPR025205">
    <property type="entry name" value="PilX/PilW_C"/>
</dbReference>
<dbReference type="RefSeq" id="WP_302710917.1">
    <property type="nucleotide sequence ID" value="NZ_JAULRT010000031.1"/>
</dbReference>
<reference evidence="4" key="1">
    <citation type="submission" date="2023-07" db="EMBL/GenBank/DDBJ databases">
        <title>Gilvimarinus algae sp. nov., isolated from the surface of Kelp.</title>
        <authorList>
            <person name="Sun Y.Y."/>
            <person name="Gong Y."/>
            <person name="Du Z.J."/>
        </authorList>
    </citation>
    <scope>NUCLEOTIDE SEQUENCE</scope>
    <source>
        <strain evidence="4">SDUM040014</strain>
    </source>
</reference>